<dbReference type="PROSITE" id="PS00411">
    <property type="entry name" value="KINESIN_MOTOR_1"/>
    <property type="match status" value="1"/>
</dbReference>
<dbReference type="GO" id="GO:0016887">
    <property type="term" value="F:ATP hydrolysis activity"/>
    <property type="evidence" value="ECO:0007669"/>
    <property type="project" value="TreeGrafter"/>
</dbReference>
<evidence type="ECO:0000256" key="7">
    <source>
        <dbReference type="SAM" id="Coils"/>
    </source>
</evidence>
<comment type="subcellular location">
    <subcellularLocation>
        <location evidence="1">Cytoplasm</location>
        <location evidence="1">Cytoskeleton</location>
    </subcellularLocation>
</comment>
<proteinExistence type="inferred from homology"/>
<organism evidence="10 11">
    <name type="scientific">Hermetia illucens</name>
    <name type="common">Black soldier fly</name>
    <dbReference type="NCBI Taxonomy" id="343691"/>
    <lineage>
        <taxon>Eukaryota</taxon>
        <taxon>Metazoa</taxon>
        <taxon>Ecdysozoa</taxon>
        <taxon>Arthropoda</taxon>
        <taxon>Hexapoda</taxon>
        <taxon>Insecta</taxon>
        <taxon>Pterygota</taxon>
        <taxon>Neoptera</taxon>
        <taxon>Endopterygota</taxon>
        <taxon>Diptera</taxon>
        <taxon>Brachycera</taxon>
        <taxon>Stratiomyomorpha</taxon>
        <taxon>Stratiomyidae</taxon>
        <taxon>Hermetiinae</taxon>
        <taxon>Hermetia</taxon>
    </lineage>
</organism>
<dbReference type="InterPro" id="IPR019821">
    <property type="entry name" value="Kinesin_motor_CS"/>
</dbReference>
<feature type="coiled-coil region" evidence="7">
    <location>
        <begin position="510"/>
        <end position="643"/>
    </location>
</feature>
<keyword evidence="6" id="KW-0493">Microtubule</keyword>
<dbReference type="Gene3D" id="3.40.850.10">
    <property type="entry name" value="Kinesin motor domain"/>
    <property type="match status" value="1"/>
</dbReference>
<keyword evidence="5 6" id="KW-0505">Motor protein</keyword>
<reference evidence="10 11" key="1">
    <citation type="submission" date="2020-11" db="EMBL/GenBank/DDBJ databases">
        <authorList>
            <person name="Wallbank WR R."/>
            <person name="Pardo Diaz C."/>
            <person name="Kozak K."/>
            <person name="Martin S."/>
            <person name="Jiggins C."/>
            <person name="Moest M."/>
            <person name="Warren A I."/>
            <person name="Generalovic N T."/>
            <person name="Byers J.R.P. K."/>
            <person name="Montejo-Kovacevich G."/>
            <person name="Yen C E."/>
        </authorList>
    </citation>
    <scope>NUCLEOTIDE SEQUENCE [LARGE SCALE GENOMIC DNA]</scope>
</reference>
<dbReference type="AlphaFoldDB" id="A0A7R8UIP3"/>
<feature type="region of interest" description="Disordered" evidence="8">
    <location>
        <begin position="167"/>
        <end position="189"/>
    </location>
</feature>
<feature type="region of interest" description="Disordered" evidence="8">
    <location>
        <begin position="800"/>
        <end position="822"/>
    </location>
</feature>
<evidence type="ECO:0000256" key="2">
    <source>
        <dbReference type="ARBA" id="ARBA00022741"/>
    </source>
</evidence>
<evidence type="ECO:0000256" key="1">
    <source>
        <dbReference type="ARBA" id="ARBA00004245"/>
    </source>
</evidence>
<dbReference type="GO" id="GO:0003777">
    <property type="term" value="F:microtubule motor activity"/>
    <property type="evidence" value="ECO:0007669"/>
    <property type="project" value="InterPro"/>
</dbReference>
<dbReference type="InParanoid" id="A0A7R8UIP3"/>
<keyword evidence="3 5" id="KW-0067">ATP-binding</keyword>
<dbReference type="InterPro" id="IPR038105">
    <property type="entry name" value="Kif23_Arf-bd_sf"/>
</dbReference>
<evidence type="ECO:0000256" key="4">
    <source>
        <dbReference type="ARBA" id="ARBA00023212"/>
    </source>
</evidence>
<dbReference type="GO" id="GO:0008017">
    <property type="term" value="F:microtubule binding"/>
    <property type="evidence" value="ECO:0007669"/>
    <property type="project" value="InterPro"/>
</dbReference>
<protein>
    <recommendedName>
        <fullName evidence="6">Kinesin-like protein</fullName>
    </recommendedName>
</protein>
<keyword evidence="4" id="KW-0963">Cytoplasm</keyword>
<evidence type="ECO:0000256" key="5">
    <source>
        <dbReference type="PROSITE-ProRule" id="PRU00283"/>
    </source>
</evidence>
<dbReference type="PROSITE" id="PS50067">
    <property type="entry name" value="KINESIN_MOTOR_2"/>
    <property type="match status" value="1"/>
</dbReference>
<dbReference type="GO" id="GO:0005871">
    <property type="term" value="C:kinesin complex"/>
    <property type="evidence" value="ECO:0007669"/>
    <property type="project" value="TreeGrafter"/>
</dbReference>
<evidence type="ECO:0000313" key="10">
    <source>
        <dbReference type="EMBL" id="CAD7081536.1"/>
    </source>
</evidence>
<dbReference type="SUPFAM" id="SSF52540">
    <property type="entry name" value="P-loop containing nucleoside triphosphate hydrolases"/>
    <property type="match status" value="1"/>
</dbReference>
<comment type="similarity">
    <text evidence="5 6">Belongs to the TRAFAC class myosin-kinesin ATPase superfamily. Kinesin family.</text>
</comment>
<evidence type="ECO:0000313" key="11">
    <source>
        <dbReference type="Proteomes" id="UP000594454"/>
    </source>
</evidence>
<dbReference type="InterPro" id="IPR027640">
    <property type="entry name" value="Kinesin-like_fam"/>
</dbReference>
<keyword evidence="11" id="KW-1185">Reference proteome</keyword>
<dbReference type="PRINTS" id="PR00380">
    <property type="entry name" value="KINESINHEAVY"/>
</dbReference>
<feature type="binding site" evidence="5">
    <location>
        <begin position="105"/>
        <end position="112"/>
    </location>
    <ligand>
        <name>ATP</name>
        <dbReference type="ChEBI" id="CHEBI:30616"/>
    </ligand>
</feature>
<dbReference type="Gene3D" id="2.60.40.4330">
    <property type="entry name" value="Kinesin-like protein Kif23, Arf6-interacting domain"/>
    <property type="match status" value="1"/>
</dbReference>
<keyword evidence="7" id="KW-0175">Coiled coil</keyword>
<dbReference type="InterPro" id="IPR036961">
    <property type="entry name" value="Kinesin_motor_dom_sf"/>
</dbReference>
<dbReference type="Proteomes" id="UP000594454">
    <property type="component" value="Chromosome 2"/>
</dbReference>
<dbReference type="InterPro" id="IPR027417">
    <property type="entry name" value="P-loop_NTPase"/>
</dbReference>
<keyword evidence="4" id="KW-0206">Cytoskeleton</keyword>
<gene>
    <name evidence="10" type="ORF">HERILL_LOCUS4635</name>
</gene>
<dbReference type="SMART" id="SM00129">
    <property type="entry name" value="KISc"/>
    <property type="match status" value="1"/>
</dbReference>
<evidence type="ECO:0000259" key="9">
    <source>
        <dbReference type="PROSITE" id="PS50067"/>
    </source>
</evidence>
<dbReference type="FunFam" id="2.60.40.4330:FF:000002">
    <property type="entry name" value="Kinesin-like protein"/>
    <property type="match status" value="1"/>
</dbReference>
<dbReference type="Pfam" id="PF16540">
    <property type="entry name" value="MKLP1_Arf_bdg"/>
    <property type="match status" value="1"/>
</dbReference>
<dbReference type="PANTHER" id="PTHR24115">
    <property type="entry name" value="KINESIN-RELATED"/>
    <property type="match status" value="1"/>
</dbReference>
<dbReference type="InterPro" id="IPR001752">
    <property type="entry name" value="Kinesin_motor_dom"/>
</dbReference>
<dbReference type="GO" id="GO:0005874">
    <property type="term" value="C:microtubule"/>
    <property type="evidence" value="ECO:0007669"/>
    <property type="project" value="UniProtKB-KW"/>
</dbReference>
<dbReference type="InterPro" id="IPR032384">
    <property type="entry name" value="Kif23_Arf-bd"/>
</dbReference>
<dbReference type="Pfam" id="PF00225">
    <property type="entry name" value="Kinesin"/>
    <property type="match status" value="1"/>
</dbReference>
<accession>A0A7R8UIP3</accession>
<sequence length="842" mass="95883">MQPKVVRNFSNSSADRTPVQVFCRVRPMQSEKDLTCIEIKSSTTVAFKPPPMSVGYRLNVNKETHYVFKHVFPGNSTQREVFTTVAEPLVEDLIRGKDGLLFTYGVTGSGKTFTMTGNTKDRGIMPRCLDALFKTISGYQSKKFVFKPDRLNGFEVQSEADAMLERQHEMNSRFTKPRRQDSDPEIASQASNNTKILDGVDEDNMYAVFITYIEIYNNSVYDLLEEGSIQRTLQSKIIREDSVRNMYVHGVTEIEVKSFEEAIEVFQTGQKRKRMGHTILNAESSRSHSVFTIRLVQAPTDMNGENVLQGRNMINVSQLSLVDLAGSERTNRTKNSGQRLREAGNINNSLMTLRSCLEYLRENQLTGVKRKVPYRDSKITHLFKKYFEGEGQVNMIVCVNPRAEDCDETVCVLKFAEMSQEVQTTKSTPAKFDSGLTPGRRKANKIFKVIENDLDTPRIRKIDLNLNSGLIYSLGSKFPEYSLNIQDGENLFLELMQHLRQRIDKRAVLVKDFNARCEDFRNRLLHVEKENISLKTELSSSNAMLNQERGQLNAIKSKAIVYENSLDELNRKMHEREELIKSLQKQLNQKQCLLNQKEIERERQKKKYTTKIAMETDKMHRKLESKLREQENKQLEAMRMKDEKLRLVSNILNADNLDGLPQIGRSASFENLTTPKTATAVESTNQVLYTPRVHRGVPVANARHRRSRSAGDKWLEHRAKNPVPLDTILQPYLKNRKSVTKLTDVKDVANQKTSKYCLISQEADTDGELETKLYKGNVIPTCGGGAQVIFNDVECLKQVSPNTSPNRKRPSATIAPSDVPMQDVASKCTVSIEGHSSKRPKV</sequence>
<dbReference type="CDD" id="cd01368">
    <property type="entry name" value="KISc_KIF23_like"/>
    <property type="match status" value="1"/>
</dbReference>
<dbReference type="GO" id="GO:0007018">
    <property type="term" value="P:microtubule-based movement"/>
    <property type="evidence" value="ECO:0007669"/>
    <property type="project" value="InterPro"/>
</dbReference>
<keyword evidence="2 5" id="KW-0547">Nucleotide-binding</keyword>
<name>A0A7R8UIP3_HERIL</name>
<dbReference type="OrthoDB" id="2403182at2759"/>
<feature type="domain" description="Kinesin motor" evidence="9">
    <location>
        <begin position="18"/>
        <end position="422"/>
    </location>
</feature>
<dbReference type="GO" id="GO:0005634">
    <property type="term" value="C:nucleus"/>
    <property type="evidence" value="ECO:0007669"/>
    <property type="project" value="TreeGrafter"/>
</dbReference>
<evidence type="ECO:0000256" key="6">
    <source>
        <dbReference type="RuleBase" id="RU000394"/>
    </source>
</evidence>
<evidence type="ECO:0000256" key="3">
    <source>
        <dbReference type="ARBA" id="ARBA00022840"/>
    </source>
</evidence>
<dbReference type="GO" id="GO:0005524">
    <property type="term" value="F:ATP binding"/>
    <property type="evidence" value="ECO:0007669"/>
    <property type="project" value="UniProtKB-UniRule"/>
</dbReference>
<dbReference type="PANTHER" id="PTHR24115:SF600">
    <property type="entry name" value="KINESIN-LIKE PROTEIN KIF23"/>
    <property type="match status" value="1"/>
</dbReference>
<dbReference type="FunCoup" id="A0A7R8UIP3">
    <property type="interactions" value="526"/>
</dbReference>
<evidence type="ECO:0000256" key="8">
    <source>
        <dbReference type="SAM" id="MobiDB-lite"/>
    </source>
</evidence>
<dbReference type="GO" id="GO:0051256">
    <property type="term" value="P:mitotic spindle midzone assembly"/>
    <property type="evidence" value="ECO:0007669"/>
    <property type="project" value="TreeGrafter"/>
</dbReference>
<dbReference type="EMBL" id="LR899010">
    <property type="protein sequence ID" value="CAD7081536.1"/>
    <property type="molecule type" value="Genomic_DNA"/>
</dbReference>